<evidence type="ECO:0000256" key="8">
    <source>
        <dbReference type="ARBA" id="ARBA00022691"/>
    </source>
</evidence>
<dbReference type="PANTHER" id="PTHR22807:SF53">
    <property type="entry name" value="RIBOSOMAL RNA SMALL SUBUNIT METHYLTRANSFERASE B-RELATED"/>
    <property type="match status" value="1"/>
</dbReference>
<dbReference type="InterPro" id="IPR054728">
    <property type="entry name" value="RsmB-like_ferredoxin"/>
</dbReference>
<accession>A0A0N8NT66</accession>
<comment type="function">
    <text evidence="1">Specifically methylates the cytosine at position 967 (m5C967) of 16S rRNA.</text>
</comment>
<evidence type="ECO:0000313" key="15">
    <source>
        <dbReference type="EMBL" id="KPU43976.1"/>
    </source>
</evidence>
<name>A0A0N8NT66_9CLOT</name>
<keyword evidence="9 13" id="KW-0694">RNA-binding</keyword>
<gene>
    <name evidence="15" type="primary">rsmB</name>
    <name evidence="15" type="ORF">OXPF_21410</name>
</gene>
<comment type="similarity">
    <text evidence="13">Belongs to the class I-like SAM-binding methyltransferase superfamily. RsmB/NOP family.</text>
</comment>
<comment type="subcellular location">
    <subcellularLocation>
        <location evidence="2">Cytoplasm</location>
    </subcellularLocation>
</comment>
<dbReference type="Gene3D" id="3.30.70.1170">
    <property type="entry name" value="Sun protein, domain 3"/>
    <property type="match status" value="1"/>
</dbReference>
<keyword evidence="8 13" id="KW-0949">S-adenosyl-L-methionine</keyword>
<dbReference type="STRING" id="36849.OXPF_21410"/>
<dbReference type="Gene3D" id="1.10.940.10">
    <property type="entry name" value="NusB-like"/>
    <property type="match status" value="1"/>
</dbReference>
<proteinExistence type="inferred from homology"/>
<dbReference type="GO" id="GO:0006355">
    <property type="term" value="P:regulation of DNA-templated transcription"/>
    <property type="evidence" value="ECO:0007669"/>
    <property type="project" value="InterPro"/>
</dbReference>
<dbReference type="GO" id="GO:0008649">
    <property type="term" value="F:rRNA methyltransferase activity"/>
    <property type="evidence" value="ECO:0007669"/>
    <property type="project" value="InterPro"/>
</dbReference>
<dbReference type="FunFam" id="3.40.50.150:FF:000022">
    <property type="entry name" value="Ribosomal RNA small subunit methyltransferase B"/>
    <property type="match status" value="1"/>
</dbReference>
<dbReference type="InterPro" id="IPR006027">
    <property type="entry name" value="NusB_RsmB_TIM44"/>
</dbReference>
<keyword evidence="4" id="KW-0963">Cytoplasm</keyword>
<reference evidence="15 16" key="1">
    <citation type="submission" date="2015-09" db="EMBL/GenBank/DDBJ databases">
        <title>Genome sequence of Oxobacter pfennigii DSM 3222.</title>
        <authorList>
            <person name="Poehlein A."/>
            <person name="Bengelsdorf F.R."/>
            <person name="Schiel-Bengelsdorf B."/>
            <person name="Duerre P."/>
            <person name="Daniel R."/>
        </authorList>
    </citation>
    <scope>NUCLEOTIDE SEQUENCE [LARGE SCALE GENOMIC DNA]</scope>
    <source>
        <strain evidence="15 16">DSM 3222</strain>
    </source>
</reference>
<dbReference type="NCBIfam" id="TIGR00563">
    <property type="entry name" value="rsmB"/>
    <property type="match status" value="1"/>
</dbReference>
<dbReference type="EMBL" id="LKET01000032">
    <property type="protein sequence ID" value="KPU43976.1"/>
    <property type="molecule type" value="Genomic_DNA"/>
</dbReference>
<comment type="caution">
    <text evidence="13">Lacks conserved residue(s) required for the propagation of feature annotation.</text>
</comment>
<dbReference type="InterPro" id="IPR049560">
    <property type="entry name" value="MeTrfase_RsmB-F_NOP2_cat"/>
</dbReference>
<dbReference type="InterPro" id="IPR029063">
    <property type="entry name" value="SAM-dependent_MTases_sf"/>
</dbReference>
<feature type="binding site" evidence="13">
    <location>
        <position position="313"/>
    </location>
    <ligand>
        <name>S-adenosyl-L-methionine</name>
        <dbReference type="ChEBI" id="CHEBI:59789"/>
    </ligand>
</feature>
<dbReference type="AlphaFoldDB" id="A0A0N8NT66"/>
<dbReference type="NCBIfam" id="NF011494">
    <property type="entry name" value="PRK14902.1"/>
    <property type="match status" value="1"/>
</dbReference>
<evidence type="ECO:0000313" key="16">
    <source>
        <dbReference type="Proteomes" id="UP000050326"/>
    </source>
</evidence>
<dbReference type="PANTHER" id="PTHR22807">
    <property type="entry name" value="NOP2 YEAST -RELATED NOL1/NOP2/FMU SUN DOMAIN-CONTAINING"/>
    <property type="match status" value="1"/>
</dbReference>
<evidence type="ECO:0000259" key="14">
    <source>
        <dbReference type="PROSITE" id="PS51686"/>
    </source>
</evidence>
<dbReference type="GO" id="GO:0003723">
    <property type="term" value="F:RNA binding"/>
    <property type="evidence" value="ECO:0007669"/>
    <property type="project" value="UniProtKB-UniRule"/>
</dbReference>
<protein>
    <recommendedName>
        <fullName evidence="3">16S rRNA (cytosine(967)-C(5))-methyltransferase</fullName>
        <ecNumber evidence="3">2.1.1.176</ecNumber>
    </recommendedName>
    <alternativeName>
        <fullName evidence="10">16S rRNA m5C967 methyltransferase</fullName>
    </alternativeName>
    <alternativeName>
        <fullName evidence="11">rRNA (cytosine-C(5)-)-methyltransferase RsmB</fullName>
    </alternativeName>
</protein>
<dbReference type="InterPro" id="IPR004573">
    <property type="entry name" value="rRNA_ssu_MeTfrase_B"/>
</dbReference>
<evidence type="ECO:0000256" key="10">
    <source>
        <dbReference type="ARBA" id="ARBA00030399"/>
    </source>
</evidence>
<evidence type="ECO:0000256" key="6">
    <source>
        <dbReference type="ARBA" id="ARBA00022603"/>
    </source>
</evidence>
<dbReference type="RefSeq" id="WP_242854389.1">
    <property type="nucleotide sequence ID" value="NZ_LKET01000032.1"/>
</dbReference>
<dbReference type="Pfam" id="PF01029">
    <property type="entry name" value="NusB"/>
    <property type="match status" value="1"/>
</dbReference>
<feature type="binding site" evidence="13">
    <location>
        <position position="331"/>
    </location>
    <ligand>
        <name>S-adenosyl-L-methionine</name>
        <dbReference type="ChEBI" id="CHEBI:59789"/>
    </ligand>
</feature>
<dbReference type="InterPro" id="IPR011023">
    <property type="entry name" value="Nop2p"/>
</dbReference>
<keyword evidence="5" id="KW-0698">rRNA processing</keyword>
<dbReference type="Gene3D" id="3.40.50.150">
    <property type="entry name" value="Vaccinia Virus protein VP39"/>
    <property type="match status" value="1"/>
</dbReference>
<evidence type="ECO:0000256" key="2">
    <source>
        <dbReference type="ARBA" id="ARBA00004496"/>
    </source>
</evidence>
<dbReference type="InterPro" id="IPR023267">
    <property type="entry name" value="RCMT"/>
</dbReference>
<evidence type="ECO:0000256" key="3">
    <source>
        <dbReference type="ARBA" id="ARBA00012140"/>
    </source>
</evidence>
<dbReference type="SUPFAM" id="SSF48013">
    <property type="entry name" value="NusB-like"/>
    <property type="match status" value="1"/>
</dbReference>
<dbReference type="PATRIC" id="fig|36849.3.peg.2260"/>
<keyword evidence="7 13" id="KW-0808">Transferase</keyword>
<dbReference type="PRINTS" id="PR02008">
    <property type="entry name" value="RCMTFAMILY"/>
</dbReference>
<evidence type="ECO:0000256" key="1">
    <source>
        <dbReference type="ARBA" id="ARBA00002724"/>
    </source>
</evidence>
<evidence type="ECO:0000256" key="13">
    <source>
        <dbReference type="PROSITE-ProRule" id="PRU01023"/>
    </source>
</evidence>
<feature type="domain" description="SAM-dependent MTase RsmB/NOP-type" evidence="14">
    <location>
        <begin position="172"/>
        <end position="448"/>
    </location>
</feature>
<keyword evidence="6 13" id="KW-0489">Methyltransferase</keyword>
<feature type="binding site" evidence="13">
    <location>
        <position position="286"/>
    </location>
    <ligand>
        <name>S-adenosyl-L-methionine</name>
        <dbReference type="ChEBI" id="CHEBI:59789"/>
    </ligand>
</feature>
<evidence type="ECO:0000256" key="9">
    <source>
        <dbReference type="ARBA" id="ARBA00022884"/>
    </source>
</evidence>
<comment type="caution">
    <text evidence="15">The sequence shown here is derived from an EMBL/GenBank/DDBJ whole genome shotgun (WGS) entry which is preliminary data.</text>
</comment>
<dbReference type="Pfam" id="PF01189">
    <property type="entry name" value="Methyltr_RsmB-F"/>
    <property type="match status" value="1"/>
</dbReference>
<evidence type="ECO:0000256" key="4">
    <source>
        <dbReference type="ARBA" id="ARBA00022490"/>
    </source>
</evidence>
<comment type="catalytic activity">
    <reaction evidence="12">
        <text>cytidine(967) in 16S rRNA + S-adenosyl-L-methionine = 5-methylcytidine(967) in 16S rRNA + S-adenosyl-L-homocysteine + H(+)</text>
        <dbReference type="Rhea" id="RHEA:42748"/>
        <dbReference type="Rhea" id="RHEA-COMP:10219"/>
        <dbReference type="Rhea" id="RHEA-COMP:10220"/>
        <dbReference type="ChEBI" id="CHEBI:15378"/>
        <dbReference type="ChEBI" id="CHEBI:57856"/>
        <dbReference type="ChEBI" id="CHEBI:59789"/>
        <dbReference type="ChEBI" id="CHEBI:74483"/>
        <dbReference type="ChEBI" id="CHEBI:82748"/>
        <dbReference type="EC" id="2.1.1.176"/>
    </reaction>
</comment>
<dbReference type="InterPro" id="IPR035926">
    <property type="entry name" value="NusB-like_sf"/>
</dbReference>
<dbReference type="EC" id="2.1.1.176" evidence="3"/>
<dbReference type="PROSITE" id="PS51686">
    <property type="entry name" value="SAM_MT_RSMB_NOP"/>
    <property type="match status" value="1"/>
</dbReference>
<keyword evidence="16" id="KW-1185">Reference proteome</keyword>
<organism evidence="15 16">
    <name type="scientific">Oxobacter pfennigii</name>
    <dbReference type="NCBI Taxonomy" id="36849"/>
    <lineage>
        <taxon>Bacteria</taxon>
        <taxon>Bacillati</taxon>
        <taxon>Bacillota</taxon>
        <taxon>Clostridia</taxon>
        <taxon>Eubacteriales</taxon>
        <taxon>Clostridiaceae</taxon>
        <taxon>Oxobacter</taxon>
    </lineage>
</organism>
<dbReference type="Proteomes" id="UP000050326">
    <property type="component" value="Unassembled WGS sequence"/>
</dbReference>
<evidence type="ECO:0000256" key="5">
    <source>
        <dbReference type="ARBA" id="ARBA00022552"/>
    </source>
</evidence>
<dbReference type="GO" id="GO:0005737">
    <property type="term" value="C:cytoplasm"/>
    <property type="evidence" value="ECO:0007669"/>
    <property type="project" value="UniProtKB-SubCell"/>
</dbReference>
<evidence type="ECO:0000256" key="12">
    <source>
        <dbReference type="ARBA" id="ARBA00047283"/>
    </source>
</evidence>
<evidence type="ECO:0000256" key="7">
    <source>
        <dbReference type="ARBA" id="ARBA00022679"/>
    </source>
</evidence>
<dbReference type="InterPro" id="IPR001678">
    <property type="entry name" value="MeTrfase_RsmB-F_NOP2_dom"/>
</dbReference>
<dbReference type="NCBIfam" id="TIGR00446">
    <property type="entry name" value="nop2p"/>
    <property type="match status" value="1"/>
</dbReference>
<sequence>MEKEANAREESLKMLIKIFNEGSYSNILMKNLGQKFTPLNRAFMTELIYGTVKWKLRIDYIISRLSSIKVDKIARPILNILRMGIYQIDFMDKVPNPAAVDECVKLSKKYGNAGSVKFVNAILRNYIRNHDSLVFPDKTKDRAKYLSVFYSYPEWIVKRLICELGDEFTEAFLRSSNDVPPLTIRINRLKTGKQRLIESLTGKGIEVREGKYVDDAINLKNVPGIGNLDEFKKGFLTVQDESSMLAVKVLDPKENEFIMDVCAAPGTKTTYIAELMNNKGKIYSADLKGNKLSLIEENAKRLGIGIIETHTKDAAEYDLKYEKKADRVLIDAPCSGFGIMRKKPEIRWNRENDDIDSIKNVQMSIIKTCSKYVKQGGILVYSTCTVLREENIELINLFLKENRDFKLISICDVLPENLMKESCKDGYIELYPNIDDIDGFFIAKLQRVD</sequence>
<dbReference type="SUPFAM" id="SSF53335">
    <property type="entry name" value="S-adenosyl-L-methionine-dependent methyltransferases"/>
    <property type="match status" value="1"/>
</dbReference>
<feature type="active site" description="Nucleophile" evidence="13">
    <location>
        <position position="384"/>
    </location>
</feature>
<evidence type="ECO:0000256" key="11">
    <source>
        <dbReference type="ARBA" id="ARBA00031088"/>
    </source>
</evidence>
<dbReference type="Pfam" id="PF22458">
    <property type="entry name" value="RsmF-B_ferredox"/>
    <property type="match status" value="1"/>
</dbReference>